<dbReference type="InterPro" id="IPR033119">
    <property type="entry name" value="GH11_AS_2"/>
</dbReference>
<dbReference type="EMBL" id="JAQQWM010000004">
    <property type="protein sequence ID" value="KAK8067507.1"/>
    <property type="molecule type" value="Genomic_DNA"/>
</dbReference>
<keyword evidence="9 11" id="KW-0326">Glycosidase</keyword>
<evidence type="ECO:0000256" key="9">
    <source>
        <dbReference type="ARBA" id="ARBA00023295"/>
    </source>
</evidence>
<accession>A0ABR1V9D5</accession>
<keyword evidence="7 11" id="KW-0378">Hydrolase</keyword>
<comment type="caution">
    <text evidence="16">The sequence shown here is derived from an EMBL/GenBank/DDBJ whole genome shotgun (WGS) entry which is preliminary data.</text>
</comment>
<comment type="catalytic activity">
    <reaction evidence="1 11 12">
        <text>Endohydrolysis of (1-&gt;4)-beta-D-xylosidic linkages in xylans.</text>
        <dbReference type="EC" id="3.2.1.8"/>
    </reaction>
</comment>
<dbReference type="PANTHER" id="PTHR46828:SF2">
    <property type="entry name" value="ENDO-1,4-BETA-XYLANASE A-RELATED"/>
    <property type="match status" value="1"/>
</dbReference>
<feature type="compositionally biased region" description="Low complexity" evidence="13">
    <location>
        <begin position="281"/>
        <end position="300"/>
    </location>
</feature>
<evidence type="ECO:0000256" key="3">
    <source>
        <dbReference type="ARBA" id="ARBA00007792"/>
    </source>
</evidence>
<protein>
    <recommendedName>
        <fullName evidence="4 11">Endo-1,4-beta-xylanase</fullName>
        <ecNumber evidence="4 11">3.2.1.8</ecNumber>
    </recommendedName>
</protein>
<evidence type="ECO:0000259" key="14">
    <source>
        <dbReference type="PROSITE" id="PS51164"/>
    </source>
</evidence>
<feature type="active site" description="Nucleophile" evidence="11">
    <location>
        <position position="164"/>
    </location>
</feature>
<evidence type="ECO:0000256" key="4">
    <source>
        <dbReference type="ARBA" id="ARBA00012590"/>
    </source>
</evidence>
<dbReference type="PANTHER" id="PTHR46828">
    <property type="entry name" value="ENDO-1,4-BETA-XYLANASE A-RELATED"/>
    <property type="match status" value="1"/>
</dbReference>
<evidence type="ECO:0000256" key="13">
    <source>
        <dbReference type="SAM" id="MobiDB-lite"/>
    </source>
</evidence>
<dbReference type="InterPro" id="IPR033123">
    <property type="entry name" value="GH11_dom"/>
</dbReference>
<dbReference type="InterPro" id="IPR001137">
    <property type="entry name" value="Glyco_hydro_11"/>
</dbReference>
<keyword evidence="5 11" id="KW-0858">Xylan degradation</keyword>
<gene>
    <name evidence="16" type="ORF">PG996_006619</name>
</gene>
<dbReference type="PROSITE" id="PS00776">
    <property type="entry name" value="GH11_1"/>
    <property type="match status" value="1"/>
</dbReference>
<keyword evidence="8 11" id="KW-0119">Carbohydrate metabolism</keyword>
<dbReference type="InterPro" id="IPR018208">
    <property type="entry name" value="GH11_AS_1"/>
</dbReference>
<feature type="compositionally biased region" description="Gly residues" evidence="13">
    <location>
        <begin position="271"/>
        <end position="280"/>
    </location>
</feature>
<feature type="active site" description="Proton donor" evidence="11">
    <location>
        <position position="255"/>
    </location>
</feature>
<dbReference type="SUPFAM" id="SSF49899">
    <property type="entry name" value="Concanavalin A-like lectins/glucanases"/>
    <property type="match status" value="1"/>
</dbReference>
<feature type="domain" description="CBM1" evidence="14">
    <location>
        <begin position="301"/>
        <end position="330"/>
    </location>
</feature>
<reference evidence="16 17" key="1">
    <citation type="submission" date="2023-01" db="EMBL/GenBank/DDBJ databases">
        <title>Analysis of 21 Apiospora genomes using comparative genomics revels a genus with tremendous synthesis potential of carbohydrate active enzymes and secondary metabolites.</title>
        <authorList>
            <person name="Sorensen T."/>
        </authorList>
    </citation>
    <scope>NUCLEOTIDE SEQUENCE [LARGE SCALE GENOMIC DNA]</scope>
    <source>
        <strain evidence="16 17">CBS 83171</strain>
    </source>
</reference>
<evidence type="ECO:0000256" key="6">
    <source>
        <dbReference type="ARBA" id="ARBA00022729"/>
    </source>
</evidence>
<dbReference type="InterPro" id="IPR013319">
    <property type="entry name" value="GH11/12"/>
</dbReference>
<feature type="region of interest" description="Disordered" evidence="13">
    <location>
        <begin position="263"/>
        <end position="302"/>
    </location>
</feature>
<evidence type="ECO:0000256" key="8">
    <source>
        <dbReference type="ARBA" id="ARBA00023277"/>
    </source>
</evidence>
<dbReference type="PROSITE" id="PS51164">
    <property type="entry name" value="CBM1_2"/>
    <property type="match status" value="1"/>
</dbReference>
<evidence type="ECO:0000256" key="10">
    <source>
        <dbReference type="ARBA" id="ARBA00023326"/>
    </source>
</evidence>
<dbReference type="Gene3D" id="2.60.120.180">
    <property type="match status" value="1"/>
</dbReference>
<feature type="domain" description="GH11" evidence="15">
    <location>
        <begin position="80"/>
        <end position="268"/>
    </location>
</feature>
<keyword evidence="6" id="KW-0732">Signal</keyword>
<dbReference type="Pfam" id="PF00734">
    <property type="entry name" value="CBM_1"/>
    <property type="match status" value="1"/>
</dbReference>
<dbReference type="PRINTS" id="PR00911">
    <property type="entry name" value="GLHYDRLASE11"/>
</dbReference>
<comment type="pathway">
    <text evidence="2 11 12">Glycan degradation; xylan degradation.</text>
</comment>
<dbReference type="InterPro" id="IPR000254">
    <property type="entry name" value="CBD"/>
</dbReference>
<dbReference type="Proteomes" id="UP001446871">
    <property type="component" value="Unassembled WGS sequence"/>
</dbReference>
<keyword evidence="17" id="KW-1185">Reference proteome</keyword>
<keyword evidence="10 11" id="KW-0624">Polysaccharide degradation</keyword>
<evidence type="ECO:0000259" key="15">
    <source>
        <dbReference type="PROSITE" id="PS51761"/>
    </source>
</evidence>
<dbReference type="SMART" id="SM00236">
    <property type="entry name" value="fCBD"/>
    <property type="match status" value="1"/>
</dbReference>
<evidence type="ECO:0000256" key="11">
    <source>
        <dbReference type="PROSITE-ProRule" id="PRU01097"/>
    </source>
</evidence>
<dbReference type="PROSITE" id="PS00777">
    <property type="entry name" value="GH11_2"/>
    <property type="match status" value="1"/>
</dbReference>
<feature type="non-terminal residue" evidence="16">
    <location>
        <position position="330"/>
    </location>
</feature>
<sequence length="330" mass="34312">MAAAPVALSLVAKRVPRKTSNSQAGNSNQSLADLPRSKLFSTDSIVMLSHNALLSLLAAGAAAFPFNVTEMTGDLASRQSISNSQTGTNNGYYYSFWNAGGGNVQYTNKGAGEYSVSWQNCNNFVGGKGWNPGSSHTISYSGSFNPGSNGYLSLYGWTKNPLVEYYVLENFGPYNPGSGGTHKGSFTSDGATYDIYESQRVNQPSIEGTSTFNQYWSIRSSKRTSGTITIANHFAAWAKQGMNLGSHDYQILATEGYQSSGSSDITLSAGGSSGGGGGGSSDPSPTTQPGTSQPTSPPSGNCGAMYAQCGGQGWSGATCCSQGTCQASND</sequence>
<evidence type="ECO:0000256" key="2">
    <source>
        <dbReference type="ARBA" id="ARBA00004851"/>
    </source>
</evidence>
<evidence type="ECO:0000256" key="1">
    <source>
        <dbReference type="ARBA" id="ARBA00000681"/>
    </source>
</evidence>
<dbReference type="InterPro" id="IPR013320">
    <property type="entry name" value="ConA-like_dom_sf"/>
</dbReference>
<proteinExistence type="inferred from homology"/>
<evidence type="ECO:0000256" key="12">
    <source>
        <dbReference type="RuleBase" id="RU362015"/>
    </source>
</evidence>
<evidence type="ECO:0000256" key="5">
    <source>
        <dbReference type="ARBA" id="ARBA00022651"/>
    </source>
</evidence>
<name>A0ABR1V9D5_9PEZI</name>
<dbReference type="PROSITE" id="PS51761">
    <property type="entry name" value="GH11_3"/>
    <property type="match status" value="1"/>
</dbReference>
<evidence type="ECO:0000313" key="17">
    <source>
        <dbReference type="Proteomes" id="UP001446871"/>
    </source>
</evidence>
<organism evidence="16 17">
    <name type="scientific">Apiospora saccharicola</name>
    <dbReference type="NCBI Taxonomy" id="335842"/>
    <lineage>
        <taxon>Eukaryota</taxon>
        <taxon>Fungi</taxon>
        <taxon>Dikarya</taxon>
        <taxon>Ascomycota</taxon>
        <taxon>Pezizomycotina</taxon>
        <taxon>Sordariomycetes</taxon>
        <taxon>Xylariomycetidae</taxon>
        <taxon>Amphisphaeriales</taxon>
        <taxon>Apiosporaceae</taxon>
        <taxon>Apiospora</taxon>
    </lineage>
</organism>
<comment type="similarity">
    <text evidence="3 11 12">Belongs to the glycosyl hydrolase 11 (cellulase G) family.</text>
</comment>
<evidence type="ECO:0000313" key="16">
    <source>
        <dbReference type="EMBL" id="KAK8067507.1"/>
    </source>
</evidence>
<dbReference type="EC" id="3.2.1.8" evidence="4 11"/>
<dbReference type="Pfam" id="PF00457">
    <property type="entry name" value="Glyco_hydro_11"/>
    <property type="match status" value="1"/>
</dbReference>
<evidence type="ECO:0000256" key="7">
    <source>
        <dbReference type="ARBA" id="ARBA00022801"/>
    </source>
</evidence>